<dbReference type="InterPro" id="IPR040442">
    <property type="entry name" value="Pyrv_kinase-like_dom_sf"/>
</dbReference>
<keyword evidence="6" id="KW-1185">Reference proteome</keyword>
<reference evidence="5 6" key="1">
    <citation type="submission" date="2018-06" db="EMBL/GenBank/DDBJ databases">
        <title>Phytoactinopolyspora halophila sp. nov., a novel halophilic actinomycete isolated from a saline soil in China.</title>
        <authorList>
            <person name="Tang S.-K."/>
        </authorList>
    </citation>
    <scope>NUCLEOTIDE SEQUENCE [LARGE SCALE GENOMIC DNA]</scope>
    <source>
        <strain evidence="5 6">YIM 96934</strain>
    </source>
</reference>
<dbReference type="InterPro" id="IPR054255">
    <property type="entry name" value="DUF6986"/>
</dbReference>
<dbReference type="Proteomes" id="UP000250462">
    <property type="component" value="Unassembled WGS sequence"/>
</dbReference>
<organism evidence="5 6">
    <name type="scientific">Phytoactinopolyspora halophila</name>
    <dbReference type="NCBI Taxonomy" id="1981511"/>
    <lineage>
        <taxon>Bacteria</taxon>
        <taxon>Bacillati</taxon>
        <taxon>Actinomycetota</taxon>
        <taxon>Actinomycetes</taxon>
        <taxon>Jiangellales</taxon>
        <taxon>Jiangellaceae</taxon>
        <taxon>Phytoactinopolyspora</taxon>
    </lineage>
</organism>
<evidence type="ECO:0000313" key="5">
    <source>
        <dbReference type="EMBL" id="RAW18884.1"/>
    </source>
</evidence>
<feature type="compositionally biased region" description="Low complexity" evidence="4">
    <location>
        <begin position="397"/>
        <end position="411"/>
    </location>
</feature>
<dbReference type="PANTHER" id="PTHR32308">
    <property type="entry name" value="LYASE BETA SUBUNIT, PUTATIVE (AFU_ORTHOLOGUE AFUA_4G13030)-RELATED"/>
    <property type="match status" value="1"/>
</dbReference>
<dbReference type="InterPro" id="IPR015813">
    <property type="entry name" value="Pyrv/PenolPyrv_kinase-like_dom"/>
</dbReference>
<gene>
    <name evidence="5" type="ORF">DPM12_02210</name>
</gene>
<feature type="region of interest" description="Disordered" evidence="4">
    <location>
        <begin position="1"/>
        <end position="31"/>
    </location>
</feature>
<name>A0A329R2L0_9ACTN</name>
<comment type="cofactor">
    <cofactor evidence="1">
        <name>Mg(2+)</name>
        <dbReference type="ChEBI" id="CHEBI:18420"/>
    </cofactor>
</comment>
<dbReference type="GO" id="GO:0000287">
    <property type="term" value="F:magnesium ion binding"/>
    <property type="evidence" value="ECO:0007669"/>
    <property type="project" value="TreeGrafter"/>
</dbReference>
<dbReference type="Gene3D" id="3.20.20.60">
    <property type="entry name" value="Phosphoenolpyruvate-binding domains"/>
    <property type="match status" value="1"/>
</dbReference>
<feature type="region of interest" description="Disordered" evidence="4">
    <location>
        <begin position="362"/>
        <end position="411"/>
    </location>
</feature>
<dbReference type="RefSeq" id="WP_112256595.1">
    <property type="nucleotide sequence ID" value="NZ_QMIG01000001.1"/>
</dbReference>
<dbReference type="GO" id="GO:0003824">
    <property type="term" value="F:catalytic activity"/>
    <property type="evidence" value="ECO:0007669"/>
    <property type="project" value="InterPro"/>
</dbReference>
<evidence type="ECO:0000256" key="3">
    <source>
        <dbReference type="ARBA" id="ARBA00022842"/>
    </source>
</evidence>
<dbReference type="SUPFAM" id="SSF51621">
    <property type="entry name" value="Phosphoenolpyruvate/pyruvate domain"/>
    <property type="match status" value="1"/>
</dbReference>
<proteinExistence type="predicted"/>
<evidence type="ECO:0000313" key="6">
    <source>
        <dbReference type="Proteomes" id="UP000250462"/>
    </source>
</evidence>
<dbReference type="AlphaFoldDB" id="A0A329R2L0"/>
<dbReference type="EMBL" id="QMIG01000001">
    <property type="protein sequence ID" value="RAW18884.1"/>
    <property type="molecule type" value="Genomic_DNA"/>
</dbReference>
<sequence>MTARLDADVQGELDSMLGTSGGSGTPTEAATAMRQPVHTVYVPADRYEAELPRSWGTRAAETLATYAPDAASLAHATGMSDEAVAEVLPLMGRKLATEPIEDLRVDFEDGLAPLPDADEDALARHAGQELARAVTSGICPPFAGIRFASLEPATRRRGVRTLDLFLGAVVETGAVPEGLVVTLPKVTSVAQVEAMDHLCGRLETAHGLPAGRLRFEVQVEMPQAILGADGTATVARMVHAASRRLTGLHYGTYDYSAACGIAAEHQSLEHPAADHAKAVMQLAVAGTGVRISDGSTNVLPVGDGATVCSAWELHARLVRRALQRGFYQGWDLHPAQLPTRFLATYAFFRATAPSAVARLRAYRQGREGRRGGGDGDGRDGDGRGSGGSAGCGGSSGSGADAVPAEPAEPAVIDEPATARALAGYLLRGVDCGALTEDDVGVPRGDLLDIATGTGMLR</sequence>
<comment type="caution">
    <text evidence="5">The sequence shown here is derived from an EMBL/GenBank/DDBJ whole genome shotgun (WGS) entry which is preliminary data.</text>
</comment>
<dbReference type="Pfam" id="PF22484">
    <property type="entry name" value="DUF6986"/>
    <property type="match status" value="2"/>
</dbReference>
<evidence type="ECO:0000256" key="1">
    <source>
        <dbReference type="ARBA" id="ARBA00001946"/>
    </source>
</evidence>
<feature type="compositionally biased region" description="Gly residues" evidence="4">
    <location>
        <begin position="383"/>
        <end position="396"/>
    </location>
</feature>
<keyword evidence="3" id="KW-0460">Magnesium</keyword>
<protein>
    <submittedName>
        <fullName evidence="5">Aldolase</fullName>
    </submittedName>
</protein>
<keyword evidence="2" id="KW-0479">Metal-binding</keyword>
<evidence type="ECO:0000256" key="4">
    <source>
        <dbReference type="SAM" id="MobiDB-lite"/>
    </source>
</evidence>
<evidence type="ECO:0000256" key="2">
    <source>
        <dbReference type="ARBA" id="ARBA00022723"/>
    </source>
</evidence>
<accession>A0A329R2L0</accession>
<dbReference type="PANTHER" id="PTHR32308:SF10">
    <property type="entry name" value="CITRATE LYASE SUBUNIT BETA"/>
    <property type="match status" value="1"/>
</dbReference>
<feature type="compositionally biased region" description="Basic and acidic residues" evidence="4">
    <location>
        <begin position="364"/>
        <end position="382"/>
    </location>
</feature>
<dbReference type="OrthoDB" id="9808769at2"/>
<dbReference type="GO" id="GO:0006107">
    <property type="term" value="P:oxaloacetate metabolic process"/>
    <property type="evidence" value="ECO:0007669"/>
    <property type="project" value="TreeGrafter"/>
</dbReference>